<keyword evidence="2" id="KW-1185">Reference proteome</keyword>
<feature type="non-terminal residue" evidence="1">
    <location>
        <position position="1"/>
    </location>
</feature>
<evidence type="ECO:0000313" key="1">
    <source>
        <dbReference type="EMBL" id="KAF2633019.1"/>
    </source>
</evidence>
<gene>
    <name evidence="1" type="ORF">BU25DRAFT_471205</name>
</gene>
<evidence type="ECO:0000313" key="2">
    <source>
        <dbReference type="Proteomes" id="UP000799754"/>
    </source>
</evidence>
<organism evidence="1 2">
    <name type="scientific">Macroventuria anomochaeta</name>
    <dbReference type="NCBI Taxonomy" id="301207"/>
    <lineage>
        <taxon>Eukaryota</taxon>
        <taxon>Fungi</taxon>
        <taxon>Dikarya</taxon>
        <taxon>Ascomycota</taxon>
        <taxon>Pezizomycotina</taxon>
        <taxon>Dothideomycetes</taxon>
        <taxon>Pleosporomycetidae</taxon>
        <taxon>Pleosporales</taxon>
        <taxon>Pleosporineae</taxon>
        <taxon>Didymellaceae</taxon>
        <taxon>Macroventuria</taxon>
    </lineage>
</organism>
<accession>A0ACB6SG59</accession>
<comment type="caution">
    <text evidence="1">The sequence shown here is derived from an EMBL/GenBank/DDBJ whole genome shotgun (WGS) entry which is preliminary data.</text>
</comment>
<proteinExistence type="predicted"/>
<name>A0ACB6SG59_9PLEO</name>
<protein>
    <submittedName>
        <fullName evidence="1">Uncharacterized protein</fullName>
    </submittedName>
</protein>
<sequence length="245" mass="26996">MDYDMNELLDFSLLVNCEIWGSDIFPEHWHGMPVLNSVQEAPRSAAQPQAEARITSPTAPKAPTLGLSQVKALDISPTAPKAPTLGLSQVKALDISPTAPKAPYYYEPIQPDKGNEIRGSRRQTSTADDSRATTREASNSIITDTNDGQPIVIDDTEDEMSEPEAKSAIDGQARIMAKCKNAQPSKRNFRKRQEVQWVRPGCKANSMLPVLKCMEDKNIVKETGSIIDDGDTSDGDYRPSKKRRP</sequence>
<reference evidence="1" key="1">
    <citation type="journal article" date="2020" name="Stud. Mycol.">
        <title>101 Dothideomycetes genomes: a test case for predicting lifestyles and emergence of pathogens.</title>
        <authorList>
            <person name="Haridas S."/>
            <person name="Albert R."/>
            <person name="Binder M."/>
            <person name="Bloem J."/>
            <person name="Labutti K."/>
            <person name="Salamov A."/>
            <person name="Andreopoulos B."/>
            <person name="Baker S."/>
            <person name="Barry K."/>
            <person name="Bills G."/>
            <person name="Bluhm B."/>
            <person name="Cannon C."/>
            <person name="Castanera R."/>
            <person name="Culley D."/>
            <person name="Daum C."/>
            <person name="Ezra D."/>
            <person name="Gonzalez J."/>
            <person name="Henrissat B."/>
            <person name="Kuo A."/>
            <person name="Liang C."/>
            <person name="Lipzen A."/>
            <person name="Lutzoni F."/>
            <person name="Magnuson J."/>
            <person name="Mondo S."/>
            <person name="Nolan M."/>
            <person name="Ohm R."/>
            <person name="Pangilinan J."/>
            <person name="Park H.-J."/>
            <person name="Ramirez L."/>
            <person name="Alfaro M."/>
            <person name="Sun H."/>
            <person name="Tritt A."/>
            <person name="Yoshinaga Y."/>
            <person name="Zwiers L.-H."/>
            <person name="Turgeon B."/>
            <person name="Goodwin S."/>
            <person name="Spatafora J."/>
            <person name="Crous P."/>
            <person name="Grigoriev I."/>
        </authorList>
    </citation>
    <scope>NUCLEOTIDE SEQUENCE</scope>
    <source>
        <strain evidence="1">CBS 525.71</strain>
    </source>
</reference>
<dbReference type="Proteomes" id="UP000799754">
    <property type="component" value="Unassembled WGS sequence"/>
</dbReference>
<dbReference type="EMBL" id="MU006702">
    <property type="protein sequence ID" value="KAF2633019.1"/>
    <property type="molecule type" value="Genomic_DNA"/>
</dbReference>